<dbReference type="EMBL" id="JAAIRM010000023">
    <property type="protein sequence ID" value="NSI20157.1"/>
    <property type="molecule type" value="Genomic_DNA"/>
</dbReference>
<dbReference type="Gene3D" id="3.20.20.370">
    <property type="entry name" value="Glycoside hydrolase/deacetylase"/>
    <property type="match status" value="1"/>
</dbReference>
<dbReference type="SUPFAM" id="SSF88713">
    <property type="entry name" value="Glycoside hydrolase/deacetylase"/>
    <property type="match status" value="1"/>
</dbReference>
<dbReference type="Pfam" id="PF01522">
    <property type="entry name" value="Polysacc_deac_1"/>
    <property type="match status" value="1"/>
</dbReference>
<evidence type="ECO:0000256" key="2">
    <source>
        <dbReference type="ARBA" id="ARBA00022729"/>
    </source>
</evidence>
<evidence type="ECO:0000259" key="3">
    <source>
        <dbReference type="PROSITE" id="PS51677"/>
    </source>
</evidence>
<dbReference type="GO" id="GO:0005576">
    <property type="term" value="C:extracellular region"/>
    <property type="evidence" value="ECO:0007669"/>
    <property type="project" value="UniProtKB-SubCell"/>
</dbReference>
<evidence type="ECO:0000313" key="5">
    <source>
        <dbReference type="Proteomes" id="UP001296643"/>
    </source>
</evidence>
<reference evidence="4" key="2">
    <citation type="submission" date="2020-02" db="EMBL/GenBank/DDBJ databases">
        <authorList>
            <person name="Littmann E."/>
            <person name="Sorbara M."/>
        </authorList>
    </citation>
    <scope>NUCLEOTIDE SEQUENCE</scope>
    <source>
        <strain evidence="4">MSK.22.53</strain>
    </source>
</reference>
<evidence type="ECO:0000313" key="4">
    <source>
        <dbReference type="EMBL" id="NSI20157.1"/>
    </source>
</evidence>
<dbReference type="PANTHER" id="PTHR34216:SF3">
    <property type="entry name" value="POLY-BETA-1,6-N-ACETYL-D-GLUCOSAMINE N-DEACETYLASE"/>
    <property type="match status" value="1"/>
</dbReference>
<sequence>MKKLIIIYYHDIVEKGKGYSYQKVEKEHFETQMKYLKEHGYQTILFEDMEKPLPEKAVLVTFDDGFQSVYKNAVPIMQKYNIKGNVFLPTKYIEEQHSHFMTWNMLKELCETGQFSVAAHTHDHVDIRILDDASMKEQIRKSEELLETRLNVCVNSFCMPYGKYDKKSIKLLTKNGNYKFFFASFYGHAKDKELRNKLLPRIGISNEDSLDIFEKKLQGKMNWKGSIQKLRLKIANLKGERIKQYDIE</sequence>
<dbReference type="AlphaFoldDB" id="A0AAJ3F8G7"/>
<dbReference type="InterPro" id="IPR051398">
    <property type="entry name" value="Polysacch_Deacetylase"/>
</dbReference>
<dbReference type="Proteomes" id="UP001296643">
    <property type="component" value="Unassembled WGS sequence"/>
</dbReference>
<feature type="domain" description="NodB homology" evidence="3">
    <location>
        <begin position="56"/>
        <end position="248"/>
    </location>
</feature>
<comment type="subcellular location">
    <subcellularLocation>
        <location evidence="1">Secreted</location>
    </subcellularLocation>
</comment>
<dbReference type="GO" id="GO:0005975">
    <property type="term" value="P:carbohydrate metabolic process"/>
    <property type="evidence" value="ECO:0007669"/>
    <property type="project" value="InterPro"/>
</dbReference>
<comment type="caution">
    <text evidence="4">The sequence shown here is derived from an EMBL/GenBank/DDBJ whole genome shotgun (WGS) entry which is preliminary data.</text>
</comment>
<dbReference type="GO" id="GO:0016810">
    <property type="term" value="F:hydrolase activity, acting on carbon-nitrogen (but not peptide) bonds"/>
    <property type="evidence" value="ECO:0007669"/>
    <property type="project" value="InterPro"/>
</dbReference>
<proteinExistence type="predicted"/>
<reference evidence="4" key="1">
    <citation type="journal article" date="2020" name="Cell Host Microbe">
        <title>Functional and Genomic Variation between Human-Derived Isolates of Lachnospiraceae Reveals Inter- and Intra-Species Diversity.</title>
        <authorList>
            <person name="Sorbara M.T."/>
            <person name="Littmann E.R."/>
            <person name="Fontana E."/>
            <person name="Moody T.U."/>
            <person name="Kohout C.E."/>
            <person name="Gjonbalaj M."/>
            <person name="Eaton V."/>
            <person name="Seok R."/>
            <person name="Leiner I.M."/>
            <person name="Pamer E.G."/>
        </authorList>
    </citation>
    <scope>NUCLEOTIDE SEQUENCE</scope>
    <source>
        <strain evidence="4">MSK.22.53</strain>
    </source>
</reference>
<dbReference type="PROSITE" id="PS51677">
    <property type="entry name" value="NODB"/>
    <property type="match status" value="1"/>
</dbReference>
<gene>
    <name evidence="4" type="ORF">G4958_12510</name>
</gene>
<dbReference type="PANTHER" id="PTHR34216">
    <property type="match status" value="1"/>
</dbReference>
<evidence type="ECO:0000256" key="1">
    <source>
        <dbReference type="ARBA" id="ARBA00004613"/>
    </source>
</evidence>
<name>A0AAJ3F8G7_MEDGN</name>
<accession>A0AAJ3F8G7</accession>
<protein>
    <submittedName>
        <fullName evidence="4">Polysaccharide deacetylase family protein</fullName>
    </submittedName>
</protein>
<dbReference type="CDD" id="cd10918">
    <property type="entry name" value="CE4_NodB_like_5s_6s"/>
    <property type="match status" value="1"/>
</dbReference>
<dbReference type="InterPro" id="IPR002509">
    <property type="entry name" value="NODB_dom"/>
</dbReference>
<keyword evidence="2" id="KW-0732">Signal</keyword>
<dbReference type="RefSeq" id="WP_118227632.1">
    <property type="nucleotide sequence ID" value="NZ_CAXUME010000006.1"/>
</dbReference>
<organism evidence="4 5">
    <name type="scientific">Mediterraneibacter gnavus</name>
    <name type="common">Ruminococcus gnavus</name>
    <dbReference type="NCBI Taxonomy" id="33038"/>
    <lineage>
        <taxon>Bacteria</taxon>
        <taxon>Bacillati</taxon>
        <taxon>Bacillota</taxon>
        <taxon>Clostridia</taxon>
        <taxon>Lachnospirales</taxon>
        <taxon>Lachnospiraceae</taxon>
        <taxon>Mediterraneibacter</taxon>
    </lineage>
</organism>
<dbReference type="InterPro" id="IPR011330">
    <property type="entry name" value="Glyco_hydro/deAcase_b/a-brl"/>
</dbReference>